<accession>A0A6A6RQW2</accession>
<dbReference type="PROSITE" id="PS50920">
    <property type="entry name" value="SOLCAR"/>
    <property type="match status" value="3"/>
</dbReference>
<evidence type="ECO:0000256" key="3">
    <source>
        <dbReference type="ARBA" id="ARBA00022448"/>
    </source>
</evidence>
<evidence type="ECO:0000256" key="1">
    <source>
        <dbReference type="ARBA" id="ARBA00004141"/>
    </source>
</evidence>
<keyword evidence="3 10" id="KW-0813">Transport</keyword>
<dbReference type="OrthoDB" id="428293at2759"/>
<keyword evidence="4 9" id="KW-0812">Transmembrane</keyword>
<dbReference type="PROSITE" id="PS51257">
    <property type="entry name" value="PROKAR_LIPOPROTEIN"/>
    <property type="match status" value="1"/>
</dbReference>
<dbReference type="InterPro" id="IPR023395">
    <property type="entry name" value="MCP_dom_sf"/>
</dbReference>
<name>A0A6A6RQW2_9PLEO</name>
<keyword evidence="8 9" id="KW-0472">Membrane</keyword>
<reference evidence="11" key="1">
    <citation type="journal article" date="2020" name="Stud. Mycol.">
        <title>101 Dothideomycetes genomes: a test case for predicting lifestyles and emergence of pathogens.</title>
        <authorList>
            <person name="Haridas S."/>
            <person name="Albert R."/>
            <person name="Binder M."/>
            <person name="Bloem J."/>
            <person name="Labutti K."/>
            <person name="Salamov A."/>
            <person name="Andreopoulos B."/>
            <person name="Baker S."/>
            <person name="Barry K."/>
            <person name="Bills G."/>
            <person name="Bluhm B."/>
            <person name="Cannon C."/>
            <person name="Castanera R."/>
            <person name="Culley D."/>
            <person name="Daum C."/>
            <person name="Ezra D."/>
            <person name="Gonzalez J."/>
            <person name="Henrissat B."/>
            <person name="Kuo A."/>
            <person name="Liang C."/>
            <person name="Lipzen A."/>
            <person name="Lutzoni F."/>
            <person name="Magnuson J."/>
            <person name="Mondo S."/>
            <person name="Nolan M."/>
            <person name="Ohm R."/>
            <person name="Pangilinan J."/>
            <person name="Park H.-J."/>
            <person name="Ramirez L."/>
            <person name="Alfaro M."/>
            <person name="Sun H."/>
            <person name="Tritt A."/>
            <person name="Yoshinaga Y."/>
            <person name="Zwiers L.-H."/>
            <person name="Turgeon B."/>
            <person name="Goodwin S."/>
            <person name="Spatafora J."/>
            <person name="Crous P."/>
            <person name="Grigoriev I."/>
        </authorList>
    </citation>
    <scope>NUCLEOTIDE SEQUENCE</scope>
    <source>
        <strain evidence="11">CBS 473.64</strain>
    </source>
</reference>
<keyword evidence="6" id="KW-0496">Mitochondrion</keyword>
<evidence type="ECO:0000256" key="6">
    <source>
        <dbReference type="ARBA" id="ARBA00022792"/>
    </source>
</evidence>
<dbReference type="GO" id="GO:0055085">
    <property type="term" value="P:transmembrane transport"/>
    <property type="evidence" value="ECO:0007669"/>
    <property type="project" value="InterPro"/>
</dbReference>
<sequence>MPRALPPLEGPNKAQTLPSPLVESIAGFSAGVISCLTVHPLDLLKNRLQLNTQTKSRPGDSFRILKHVVRDEGGTRALYRGLWPNMLGNSLGWGLYFLFYGRAKEVLQSRRGHGENLGSAEFFGASIFAGLLTGACTNPIWVVKTRMLERGANHPEAYKTMAEGISHVYSTRGMRGLWAGFVPSTLGVAHGAVQFAIYERLKQARGESLGGIEKLSNWDFIYMSGGSKLLAGAITYPYQPIRARMQQYNAASQYSGLIDVLQKTWRNEGFLAFYKGVVPNTLRVIPTTVVTFLVYENTKYFLPRMFDSDTMAHEED</sequence>
<dbReference type="Proteomes" id="UP000799753">
    <property type="component" value="Unassembled WGS sequence"/>
</dbReference>
<dbReference type="GO" id="GO:0006862">
    <property type="term" value="P:nucleotide transport"/>
    <property type="evidence" value="ECO:0007669"/>
    <property type="project" value="InterPro"/>
</dbReference>
<feature type="repeat" description="Solcar" evidence="9">
    <location>
        <begin position="18"/>
        <end position="106"/>
    </location>
</feature>
<evidence type="ECO:0000256" key="10">
    <source>
        <dbReference type="RuleBase" id="RU000488"/>
    </source>
</evidence>
<evidence type="ECO:0000256" key="8">
    <source>
        <dbReference type="ARBA" id="ARBA00023136"/>
    </source>
</evidence>
<keyword evidence="12" id="KW-1185">Reference proteome</keyword>
<evidence type="ECO:0000256" key="7">
    <source>
        <dbReference type="ARBA" id="ARBA00022989"/>
    </source>
</evidence>
<feature type="repeat" description="Solcar" evidence="9">
    <location>
        <begin position="121"/>
        <end position="204"/>
    </location>
</feature>
<dbReference type="AlphaFoldDB" id="A0A6A6RQW2"/>
<dbReference type="InterPro" id="IPR018108">
    <property type="entry name" value="MCP_transmembrane"/>
</dbReference>
<keyword evidence="6" id="KW-0999">Mitochondrion inner membrane</keyword>
<evidence type="ECO:0000313" key="12">
    <source>
        <dbReference type="Proteomes" id="UP000799753"/>
    </source>
</evidence>
<gene>
    <name evidence="11" type="ORF">P280DRAFT_406222</name>
</gene>
<keyword evidence="7" id="KW-1133">Transmembrane helix</keyword>
<evidence type="ECO:0000313" key="11">
    <source>
        <dbReference type="EMBL" id="KAF2637826.1"/>
    </source>
</evidence>
<dbReference type="Pfam" id="PF00153">
    <property type="entry name" value="Mito_carr"/>
    <property type="match status" value="3"/>
</dbReference>
<dbReference type="GO" id="GO:0016020">
    <property type="term" value="C:membrane"/>
    <property type="evidence" value="ECO:0007669"/>
    <property type="project" value="UniProtKB-SubCell"/>
</dbReference>
<dbReference type="EMBL" id="MU006792">
    <property type="protein sequence ID" value="KAF2637826.1"/>
    <property type="molecule type" value="Genomic_DNA"/>
</dbReference>
<dbReference type="PANTHER" id="PTHR45683">
    <property type="entry name" value="MITOCHONDRIAL NICOTINAMIDE ADENINE DINUCLEOTIDE TRANSPORTER 1-RELATED-RELATED"/>
    <property type="match status" value="1"/>
</dbReference>
<evidence type="ECO:0000256" key="5">
    <source>
        <dbReference type="ARBA" id="ARBA00022737"/>
    </source>
</evidence>
<dbReference type="InterPro" id="IPR044712">
    <property type="entry name" value="SLC25A32-like"/>
</dbReference>
<evidence type="ECO:0000256" key="9">
    <source>
        <dbReference type="PROSITE-ProRule" id="PRU00282"/>
    </source>
</evidence>
<comment type="similarity">
    <text evidence="2 10">Belongs to the mitochondrial carrier (TC 2.A.29) family.</text>
</comment>
<organism evidence="11 12">
    <name type="scientific">Massarina eburnea CBS 473.64</name>
    <dbReference type="NCBI Taxonomy" id="1395130"/>
    <lineage>
        <taxon>Eukaryota</taxon>
        <taxon>Fungi</taxon>
        <taxon>Dikarya</taxon>
        <taxon>Ascomycota</taxon>
        <taxon>Pezizomycotina</taxon>
        <taxon>Dothideomycetes</taxon>
        <taxon>Pleosporomycetidae</taxon>
        <taxon>Pleosporales</taxon>
        <taxon>Massarineae</taxon>
        <taxon>Massarinaceae</taxon>
        <taxon>Massarina</taxon>
    </lineage>
</organism>
<protein>
    <submittedName>
        <fullName evidence="11">Solute carrier family 25 protein</fullName>
    </submittedName>
</protein>
<proteinExistence type="inferred from homology"/>
<comment type="subcellular location">
    <subcellularLocation>
        <location evidence="1">Membrane</location>
        <topology evidence="1">Multi-pass membrane protein</topology>
    </subcellularLocation>
</comment>
<dbReference type="Gene3D" id="1.50.40.10">
    <property type="entry name" value="Mitochondrial carrier domain"/>
    <property type="match status" value="1"/>
</dbReference>
<feature type="repeat" description="Solcar" evidence="9">
    <location>
        <begin position="219"/>
        <end position="301"/>
    </location>
</feature>
<evidence type="ECO:0000256" key="4">
    <source>
        <dbReference type="ARBA" id="ARBA00022692"/>
    </source>
</evidence>
<dbReference type="SUPFAM" id="SSF103506">
    <property type="entry name" value="Mitochondrial carrier"/>
    <property type="match status" value="1"/>
</dbReference>
<evidence type="ECO:0000256" key="2">
    <source>
        <dbReference type="ARBA" id="ARBA00006375"/>
    </source>
</evidence>
<keyword evidence="5" id="KW-0677">Repeat</keyword>